<dbReference type="InterPro" id="IPR001761">
    <property type="entry name" value="Peripla_BP/Lac1_sug-bd_dom"/>
</dbReference>
<accession>A0A5J5FXS3</accession>
<dbReference type="Pfam" id="PF00356">
    <property type="entry name" value="LacI"/>
    <property type="match status" value="1"/>
</dbReference>
<feature type="domain" description="HTH lacI-type" evidence="4">
    <location>
        <begin position="1"/>
        <end position="55"/>
    </location>
</feature>
<dbReference type="Pfam" id="PF00532">
    <property type="entry name" value="Peripla_BP_1"/>
    <property type="match status" value="1"/>
</dbReference>
<dbReference type="InterPro" id="IPR010982">
    <property type="entry name" value="Lambda_DNA-bd_dom_sf"/>
</dbReference>
<dbReference type="SUPFAM" id="SSF53822">
    <property type="entry name" value="Periplasmic binding protein-like I"/>
    <property type="match status" value="1"/>
</dbReference>
<dbReference type="Gene3D" id="1.10.260.40">
    <property type="entry name" value="lambda repressor-like DNA-binding domains"/>
    <property type="match status" value="1"/>
</dbReference>
<dbReference type="Gene3D" id="3.40.50.2300">
    <property type="match status" value="2"/>
</dbReference>
<comment type="caution">
    <text evidence="5">The sequence shown here is derived from an EMBL/GenBank/DDBJ whole genome shotgun (WGS) entry which is preliminary data.</text>
</comment>
<dbReference type="OrthoDB" id="9798934at2"/>
<dbReference type="PANTHER" id="PTHR30146">
    <property type="entry name" value="LACI-RELATED TRANSCRIPTIONAL REPRESSOR"/>
    <property type="match status" value="1"/>
</dbReference>
<dbReference type="SUPFAM" id="SSF47413">
    <property type="entry name" value="lambda repressor-like DNA-binding domains"/>
    <property type="match status" value="1"/>
</dbReference>
<evidence type="ECO:0000313" key="5">
    <source>
        <dbReference type="EMBL" id="KAA8998904.1"/>
    </source>
</evidence>
<gene>
    <name evidence="5" type="ORF">FJU30_14550</name>
</gene>
<dbReference type="PROSITE" id="PS50932">
    <property type="entry name" value="HTH_LACI_2"/>
    <property type="match status" value="1"/>
</dbReference>
<name>A0A5J5FXS3_9GAMM</name>
<protein>
    <submittedName>
        <fullName evidence="5">LacI family DNA-binding transcriptional regulator</fullName>
    </submittedName>
</protein>
<evidence type="ECO:0000256" key="2">
    <source>
        <dbReference type="ARBA" id="ARBA00023125"/>
    </source>
</evidence>
<sequence length="338" mass="36672">MSLKKIAEQLGLSITTVSRALNGYDDVAIATRERIVACAKSLGYQPNALARRLKMGKTDAIGLVYPSRPRVLNNSTFLEMIGGISLELARHGVDLLLIPDAPGPGHAQTLEHIVETRRVDALLVAHTQPEDKRLRYLCEQNFPFLALGRSRLDHPYAWFDFDNAAGSALAVQRLRELGHQRIAFIGTQASLSYVEQRLDGFCRSVPDAEALRAAGYILTAESDRRGGFLAARRLLALPEPPTAIVTDSNMLGDGAASALQQANLLDEQGVSLISYDGLPDDSLVTVAVTPIIQATRTSVGRQISEMVLALLSGTPLEQLQVLWQPTLGSGQTDHPPHD</sequence>
<evidence type="ECO:0000256" key="1">
    <source>
        <dbReference type="ARBA" id="ARBA00023015"/>
    </source>
</evidence>
<dbReference type="AlphaFoldDB" id="A0A5J5FXS3"/>
<evidence type="ECO:0000256" key="3">
    <source>
        <dbReference type="ARBA" id="ARBA00023163"/>
    </source>
</evidence>
<dbReference type="PANTHER" id="PTHR30146:SF109">
    <property type="entry name" value="HTH-TYPE TRANSCRIPTIONAL REGULATOR GALS"/>
    <property type="match status" value="1"/>
</dbReference>
<keyword evidence="6" id="KW-1185">Reference proteome</keyword>
<dbReference type="EMBL" id="VYKJ01000007">
    <property type="protein sequence ID" value="KAA8998904.1"/>
    <property type="molecule type" value="Genomic_DNA"/>
</dbReference>
<organism evidence="5 6">
    <name type="scientific">Affinibrenneria salicis</name>
    <dbReference type="NCBI Taxonomy" id="2590031"/>
    <lineage>
        <taxon>Bacteria</taxon>
        <taxon>Pseudomonadati</taxon>
        <taxon>Pseudomonadota</taxon>
        <taxon>Gammaproteobacteria</taxon>
        <taxon>Enterobacterales</taxon>
        <taxon>Pectobacteriaceae</taxon>
        <taxon>Affinibrenneria</taxon>
    </lineage>
</organism>
<keyword evidence="1" id="KW-0805">Transcription regulation</keyword>
<dbReference type="InterPro" id="IPR000843">
    <property type="entry name" value="HTH_LacI"/>
</dbReference>
<proteinExistence type="predicted"/>
<dbReference type="GO" id="GO:0003700">
    <property type="term" value="F:DNA-binding transcription factor activity"/>
    <property type="evidence" value="ECO:0007669"/>
    <property type="project" value="TreeGrafter"/>
</dbReference>
<dbReference type="Proteomes" id="UP000335415">
    <property type="component" value="Unassembled WGS sequence"/>
</dbReference>
<keyword evidence="2 5" id="KW-0238">DNA-binding</keyword>
<dbReference type="InterPro" id="IPR028082">
    <property type="entry name" value="Peripla_BP_I"/>
</dbReference>
<evidence type="ECO:0000313" key="6">
    <source>
        <dbReference type="Proteomes" id="UP000335415"/>
    </source>
</evidence>
<dbReference type="CDD" id="cd20010">
    <property type="entry name" value="PBP1_AglR-like"/>
    <property type="match status" value="1"/>
</dbReference>
<dbReference type="CDD" id="cd01392">
    <property type="entry name" value="HTH_LacI"/>
    <property type="match status" value="1"/>
</dbReference>
<reference evidence="5 6" key="1">
    <citation type="submission" date="2019-09" db="EMBL/GenBank/DDBJ databases">
        <authorList>
            <person name="Li Y."/>
        </authorList>
    </citation>
    <scope>NUCLEOTIDE SEQUENCE [LARGE SCALE GENOMIC DNA]</scope>
    <source>
        <strain evidence="5 6">L3-3HA</strain>
    </source>
</reference>
<dbReference type="RefSeq" id="WP_150435703.1">
    <property type="nucleotide sequence ID" value="NZ_VYKJ01000007.1"/>
</dbReference>
<dbReference type="SMART" id="SM00354">
    <property type="entry name" value="HTH_LACI"/>
    <property type="match status" value="1"/>
</dbReference>
<evidence type="ECO:0000259" key="4">
    <source>
        <dbReference type="PROSITE" id="PS50932"/>
    </source>
</evidence>
<dbReference type="GO" id="GO:0000976">
    <property type="term" value="F:transcription cis-regulatory region binding"/>
    <property type="evidence" value="ECO:0007669"/>
    <property type="project" value="TreeGrafter"/>
</dbReference>
<keyword evidence="3" id="KW-0804">Transcription</keyword>